<reference evidence="1 2" key="1">
    <citation type="submission" date="2024-10" db="EMBL/GenBank/DDBJ databases">
        <authorList>
            <person name="Kim D."/>
        </authorList>
    </citation>
    <scope>NUCLEOTIDE SEQUENCE [LARGE SCALE GENOMIC DNA]</scope>
    <source>
        <strain evidence="1">BH-2024</strain>
    </source>
</reference>
<keyword evidence="2" id="KW-1185">Reference proteome</keyword>
<dbReference type="AlphaFoldDB" id="A0ABD2KEC8"/>
<evidence type="ECO:0000313" key="2">
    <source>
        <dbReference type="Proteomes" id="UP001620626"/>
    </source>
</evidence>
<dbReference type="EMBL" id="JBICBT010000783">
    <property type="protein sequence ID" value="KAL3101295.1"/>
    <property type="molecule type" value="Genomic_DNA"/>
</dbReference>
<comment type="caution">
    <text evidence="1">The sequence shown here is derived from an EMBL/GenBank/DDBJ whole genome shotgun (WGS) entry which is preliminary data.</text>
</comment>
<protein>
    <submittedName>
        <fullName evidence="1">Uncharacterized protein</fullName>
    </submittedName>
</protein>
<accession>A0ABD2KEC8</accession>
<gene>
    <name evidence="1" type="ORF">niasHT_028051</name>
</gene>
<proteinExistence type="predicted"/>
<sequence length="153" mass="17411">MPSPHILRPFPNPSKSICLLPRPLNLQLYLSTGIRIPSTAMSSFSFPWATFLFFSVISCLISLTEANPKFLLSCKVIDGICQNDELCLEEMGIRFPDCYLERKIDFLQPQKSTLKATPFTEGANAPQRFLKRTPAMKLMKVLMMKDRIPVGRR</sequence>
<evidence type="ECO:0000313" key="1">
    <source>
        <dbReference type="EMBL" id="KAL3101295.1"/>
    </source>
</evidence>
<name>A0ABD2KEC8_9BILA</name>
<organism evidence="1 2">
    <name type="scientific">Heterodera trifolii</name>
    <dbReference type="NCBI Taxonomy" id="157864"/>
    <lineage>
        <taxon>Eukaryota</taxon>
        <taxon>Metazoa</taxon>
        <taxon>Ecdysozoa</taxon>
        <taxon>Nematoda</taxon>
        <taxon>Chromadorea</taxon>
        <taxon>Rhabditida</taxon>
        <taxon>Tylenchina</taxon>
        <taxon>Tylenchomorpha</taxon>
        <taxon>Tylenchoidea</taxon>
        <taxon>Heteroderidae</taxon>
        <taxon>Heteroderinae</taxon>
        <taxon>Heterodera</taxon>
    </lineage>
</organism>
<dbReference type="Proteomes" id="UP001620626">
    <property type="component" value="Unassembled WGS sequence"/>
</dbReference>